<evidence type="ECO:0000313" key="4">
    <source>
        <dbReference type="Proteomes" id="UP000305887"/>
    </source>
</evidence>
<evidence type="ECO:0000313" key="3">
    <source>
        <dbReference type="EMBL" id="TNC48977.1"/>
    </source>
</evidence>
<comment type="caution">
    <text evidence="3">The sequence shown here is derived from an EMBL/GenBank/DDBJ whole genome shotgun (WGS) entry which is preliminary data.</text>
</comment>
<keyword evidence="1" id="KW-0378">Hydrolase</keyword>
<dbReference type="InterPro" id="IPR000868">
    <property type="entry name" value="Isochorismatase-like_dom"/>
</dbReference>
<dbReference type="Proteomes" id="UP000305887">
    <property type="component" value="Unassembled WGS sequence"/>
</dbReference>
<dbReference type="PANTHER" id="PTHR43540">
    <property type="entry name" value="PEROXYUREIDOACRYLATE/UREIDOACRYLATE AMIDOHYDROLASE-RELATED"/>
    <property type="match status" value="1"/>
</dbReference>
<dbReference type="OrthoDB" id="9794942at2"/>
<evidence type="ECO:0000259" key="2">
    <source>
        <dbReference type="Pfam" id="PF00857"/>
    </source>
</evidence>
<dbReference type="AlphaFoldDB" id="A0A5C4MTL9"/>
<evidence type="ECO:0000256" key="1">
    <source>
        <dbReference type="ARBA" id="ARBA00022801"/>
    </source>
</evidence>
<dbReference type="SUPFAM" id="SSF52499">
    <property type="entry name" value="Isochorismatase-like hydrolases"/>
    <property type="match status" value="1"/>
</dbReference>
<name>A0A5C4MTL9_9RHOB</name>
<reference evidence="3 4" key="1">
    <citation type="submission" date="2019-06" db="EMBL/GenBank/DDBJ databases">
        <title>YIM 131921 draft genome.</title>
        <authorList>
            <person name="Jiang L."/>
        </authorList>
    </citation>
    <scope>NUCLEOTIDE SEQUENCE [LARGE SCALE GENOMIC DNA]</scope>
    <source>
        <strain evidence="3 4">YIM 131921</strain>
    </source>
</reference>
<dbReference type="EMBL" id="VDFU01000014">
    <property type="protein sequence ID" value="TNC48977.1"/>
    <property type="molecule type" value="Genomic_DNA"/>
</dbReference>
<protein>
    <submittedName>
        <fullName evidence="3">Isochorismatase family protein</fullName>
    </submittedName>
</protein>
<organism evidence="3 4">
    <name type="scientific">Rubellimicrobium rubrum</name>
    <dbReference type="NCBI Taxonomy" id="2585369"/>
    <lineage>
        <taxon>Bacteria</taxon>
        <taxon>Pseudomonadati</taxon>
        <taxon>Pseudomonadota</taxon>
        <taxon>Alphaproteobacteria</taxon>
        <taxon>Rhodobacterales</taxon>
        <taxon>Roseobacteraceae</taxon>
        <taxon>Rubellimicrobium</taxon>
    </lineage>
</organism>
<gene>
    <name evidence="3" type="ORF">FHG66_12475</name>
</gene>
<dbReference type="RefSeq" id="WP_139077242.1">
    <property type="nucleotide sequence ID" value="NZ_VDFU01000014.1"/>
</dbReference>
<dbReference type="InterPro" id="IPR036380">
    <property type="entry name" value="Isochorismatase-like_sf"/>
</dbReference>
<dbReference type="GO" id="GO:0016787">
    <property type="term" value="F:hydrolase activity"/>
    <property type="evidence" value="ECO:0007669"/>
    <property type="project" value="UniProtKB-KW"/>
</dbReference>
<dbReference type="InterPro" id="IPR050272">
    <property type="entry name" value="Isochorismatase-like_hydrls"/>
</dbReference>
<dbReference type="PANTHER" id="PTHR43540:SF6">
    <property type="entry name" value="ISOCHORISMATASE-LIKE DOMAIN-CONTAINING PROTEIN"/>
    <property type="match status" value="1"/>
</dbReference>
<sequence length="179" mass="19091">MPTALLIVDVQRSLIEEETWGAEQLLDRVTSLEQAARAAGAAVVWITDSQVGPYGDLHEAMRPKAHDLRFTKSRPAAFDGTGLRGALDGHGIDRLVVCGLQTDCCIRATVRSAADLGYRVVLAGDAHSTFDREGATAEQVIAEHNRALASVAEVLPAWDIDFSDSGGQADLGTRHALTS</sequence>
<proteinExistence type="predicted"/>
<accession>A0A5C4MTL9</accession>
<dbReference type="Gene3D" id="3.40.50.850">
    <property type="entry name" value="Isochorismatase-like"/>
    <property type="match status" value="1"/>
</dbReference>
<feature type="domain" description="Isochorismatase-like" evidence="2">
    <location>
        <begin position="3"/>
        <end position="137"/>
    </location>
</feature>
<keyword evidence="4" id="KW-1185">Reference proteome</keyword>
<dbReference type="Pfam" id="PF00857">
    <property type="entry name" value="Isochorismatase"/>
    <property type="match status" value="1"/>
</dbReference>